<proteinExistence type="predicted"/>
<sequence length="337" mass="38446">MTDEVTFKEHNSFFAFRAYVTVPGVTRETVLRHLVHPDADDDEGVLVEVCIGETVQSLIQHHDENTPIRRDSDVHPRMFIVIDSTDLQERGVLLVGLQQYHGHNDAVRGPIEEMRDSLLSMSIANTDWWEEKPIRADSNPKAVPKQWFTAYNLHDDQTKFDEAFLKLNEGLYDVHVDEDEDDEMEMEMETVETPDDDALSDVSISSHLVEVTGGDEAVGDDDDQGDDEEAIEEAEDDPNMGNFYRAFKPDTSDLDQIAQGHATQAQQHKQDPNMFVVIDQEYEAEGFLIMRVTPERDSFRCKGAVAGELLRWIWINLMTWDGAKAYAARQENTQQQE</sequence>
<feature type="compositionally biased region" description="Acidic residues" evidence="1">
    <location>
        <begin position="217"/>
        <end position="238"/>
    </location>
</feature>
<organism evidence="2 3">
    <name type="scientific">Plectosphaerella cucumerina</name>
    <dbReference type="NCBI Taxonomy" id="40658"/>
    <lineage>
        <taxon>Eukaryota</taxon>
        <taxon>Fungi</taxon>
        <taxon>Dikarya</taxon>
        <taxon>Ascomycota</taxon>
        <taxon>Pezizomycotina</taxon>
        <taxon>Sordariomycetes</taxon>
        <taxon>Hypocreomycetidae</taxon>
        <taxon>Glomerellales</taxon>
        <taxon>Plectosphaerellaceae</taxon>
        <taxon>Plectosphaerella</taxon>
    </lineage>
</organism>
<dbReference type="EMBL" id="JAGPXD010000002">
    <property type="protein sequence ID" value="KAH7369013.1"/>
    <property type="molecule type" value="Genomic_DNA"/>
</dbReference>
<evidence type="ECO:0000313" key="3">
    <source>
        <dbReference type="Proteomes" id="UP000813385"/>
    </source>
</evidence>
<keyword evidence="3" id="KW-1185">Reference proteome</keyword>
<protein>
    <submittedName>
        <fullName evidence="2">Uncharacterized protein</fullName>
    </submittedName>
</protein>
<evidence type="ECO:0000256" key="1">
    <source>
        <dbReference type="SAM" id="MobiDB-lite"/>
    </source>
</evidence>
<dbReference type="OrthoDB" id="4864163at2759"/>
<dbReference type="Proteomes" id="UP000813385">
    <property type="component" value="Unassembled WGS sequence"/>
</dbReference>
<feature type="region of interest" description="Disordered" evidence="1">
    <location>
        <begin position="213"/>
        <end position="242"/>
    </location>
</feature>
<dbReference type="AlphaFoldDB" id="A0A8K0X6L8"/>
<gene>
    <name evidence="2" type="ORF">B0T11DRAFT_278022</name>
</gene>
<comment type="caution">
    <text evidence="2">The sequence shown here is derived from an EMBL/GenBank/DDBJ whole genome shotgun (WGS) entry which is preliminary data.</text>
</comment>
<evidence type="ECO:0000313" key="2">
    <source>
        <dbReference type="EMBL" id="KAH7369013.1"/>
    </source>
</evidence>
<accession>A0A8K0X6L8</accession>
<name>A0A8K0X6L8_9PEZI</name>
<reference evidence="2" key="1">
    <citation type="journal article" date="2021" name="Nat. Commun.">
        <title>Genetic determinants of endophytism in the Arabidopsis root mycobiome.</title>
        <authorList>
            <person name="Mesny F."/>
            <person name="Miyauchi S."/>
            <person name="Thiergart T."/>
            <person name="Pickel B."/>
            <person name="Atanasova L."/>
            <person name="Karlsson M."/>
            <person name="Huettel B."/>
            <person name="Barry K.W."/>
            <person name="Haridas S."/>
            <person name="Chen C."/>
            <person name="Bauer D."/>
            <person name="Andreopoulos W."/>
            <person name="Pangilinan J."/>
            <person name="LaButti K."/>
            <person name="Riley R."/>
            <person name="Lipzen A."/>
            <person name="Clum A."/>
            <person name="Drula E."/>
            <person name="Henrissat B."/>
            <person name="Kohler A."/>
            <person name="Grigoriev I.V."/>
            <person name="Martin F.M."/>
            <person name="Hacquard S."/>
        </authorList>
    </citation>
    <scope>NUCLEOTIDE SEQUENCE</scope>
    <source>
        <strain evidence="2">MPI-CAGE-AT-0016</strain>
    </source>
</reference>